<accession>Q6K6S8</accession>
<reference evidence="3" key="6">
    <citation type="submission" date="2008-12" db="EMBL/GenBank/DDBJ databases">
        <title>Improved gene annotation of the rice (Oryza sativa) genomes.</title>
        <authorList>
            <person name="Wang J."/>
            <person name="Li R."/>
            <person name="Fan W."/>
            <person name="Huang Q."/>
            <person name="Zhang J."/>
            <person name="Zhou Y."/>
            <person name="Hu Y."/>
            <person name="Zi S."/>
            <person name="Li J."/>
            <person name="Ni P."/>
            <person name="Zheng H."/>
            <person name="Zhang Y."/>
            <person name="Zhao M."/>
            <person name="Hao Q."/>
            <person name="McDermott J."/>
            <person name="Samudrala R."/>
            <person name="Kristiansen K."/>
            <person name="Wong G.K.-S."/>
        </authorList>
    </citation>
    <scope>NUCLEOTIDE SEQUENCE</scope>
</reference>
<dbReference type="Proteomes" id="UP000000763">
    <property type="component" value="Chromosome 2"/>
</dbReference>
<reference evidence="4" key="3">
    <citation type="journal article" date="2005" name="Nature">
        <title>The map-based sequence of the rice genome.</title>
        <authorList>
            <consortium name="International rice genome sequencing project (IRGSP)"/>
            <person name="Matsumoto T."/>
            <person name="Wu J."/>
            <person name="Kanamori H."/>
            <person name="Katayose Y."/>
            <person name="Fujisawa M."/>
            <person name="Namiki N."/>
            <person name="Mizuno H."/>
            <person name="Yamamoto K."/>
            <person name="Antonio B.A."/>
            <person name="Baba T."/>
            <person name="Sakata K."/>
            <person name="Nagamura Y."/>
            <person name="Aoki H."/>
            <person name="Arikawa K."/>
            <person name="Arita K."/>
            <person name="Bito T."/>
            <person name="Chiden Y."/>
            <person name="Fujitsuka N."/>
            <person name="Fukunaka R."/>
            <person name="Hamada M."/>
            <person name="Harada C."/>
            <person name="Hayashi A."/>
            <person name="Hijishita S."/>
            <person name="Honda M."/>
            <person name="Hosokawa S."/>
            <person name="Ichikawa Y."/>
            <person name="Idonuma A."/>
            <person name="Iijima M."/>
            <person name="Ikeda M."/>
            <person name="Ikeno M."/>
            <person name="Ito K."/>
            <person name="Ito S."/>
            <person name="Ito T."/>
            <person name="Ito Y."/>
            <person name="Ito Y."/>
            <person name="Iwabuchi A."/>
            <person name="Kamiya K."/>
            <person name="Karasawa W."/>
            <person name="Kurita K."/>
            <person name="Katagiri S."/>
            <person name="Kikuta A."/>
            <person name="Kobayashi H."/>
            <person name="Kobayashi N."/>
            <person name="Machita K."/>
            <person name="Maehara T."/>
            <person name="Masukawa M."/>
            <person name="Mizubayashi T."/>
            <person name="Mukai Y."/>
            <person name="Nagasaki H."/>
            <person name="Nagata Y."/>
            <person name="Naito S."/>
            <person name="Nakashima M."/>
            <person name="Nakama Y."/>
            <person name="Nakamichi Y."/>
            <person name="Nakamura M."/>
            <person name="Meguro A."/>
            <person name="Negishi M."/>
            <person name="Ohta I."/>
            <person name="Ohta T."/>
            <person name="Okamoto M."/>
            <person name="Ono N."/>
            <person name="Saji S."/>
            <person name="Sakaguchi M."/>
            <person name="Sakai K."/>
            <person name="Shibata M."/>
            <person name="Shimokawa T."/>
            <person name="Song J."/>
            <person name="Takazaki Y."/>
            <person name="Terasawa K."/>
            <person name="Tsugane M."/>
            <person name="Tsuji K."/>
            <person name="Ueda S."/>
            <person name="Waki K."/>
            <person name="Yamagata H."/>
            <person name="Yamamoto M."/>
            <person name="Yamamoto S."/>
            <person name="Yamane H."/>
            <person name="Yoshiki S."/>
            <person name="Yoshihara R."/>
            <person name="Yukawa K."/>
            <person name="Zhong H."/>
            <person name="Yano M."/>
            <person name="Yuan Q."/>
            <person name="Ouyang S."/>
            <person name="Liu J."/>
            <person name="Jones K.M."/>
            <person name="Gansberger K."/>
            <person name="Moffat K."/>
            <person name="Hill J."/>
            <person name="Bera J."/>
            <person name="Fadrosh D."/>
            <person name="Jin S."/>
            <person name="Johri S."/>
            <person name="Kim M."/>
            <person name="Overton L."/>
            <person name="Reardon M."/>
            <person name="Tsitrin T."/>
            <person name="Vuong H."/>
            <person name="Weaver B."/>
            <person name="Ciecko A."/>
            <person name="Tallon L."/>
            <person name="Jackson J."/>
            <person name="Pai G."/>
            <person name="Aken S.V."/>
            <person name="Utterback T."/>
            <person name="Reidmuller S."/>
            <person name="Feldblyum T."/>
            <person name="Hsiao J."/>
            <person name="Zismann V."/>
            <person name="Iobst S."/>
            <person name="de Vazeille A.R."/>
            <person name="Buell C.R."/>
            <person name="Ying K."/>
            <person name="Li Y."/>
            <person name="Lu T."/>
            <person name="Huang Y."/>
            <person name="Zhao Q."/>
            <person name="Feng Q."/>
            <person name="Zhang L."/>
            <person name="Zhu J."/>
            <person name="Weng Q."/>
            <person name="Mu J."/>
            <person name="Lu Y."/>
            <person name="Fan D."/>
            <person name="Liu Y."/>
            <person name="Guan J."/>
            <person name="Zhang Y."/>
            <person name="Yu S."/>
            <person name="Liu X."/>
            <person name="Zhang Y."/>
            <person name="Hong G."/>
            <person name="Han B."/>
            <person name="Choisne N."/>
            <person name="Demange N."/>
            <person name="Orjeda G."/>
            <person name="Samain S."/>
            <person name="Cattolico L."/>
            <person name="Pelletier E."/>
            <person name="Couloux A."/>
            <person name="Segurens B."/>
            <person name="Wincker P."/>
            <person name="D'Hont A."/>
            <person name="Scarpelli C."/>
            <person name="Weissenbach J."/>
            <person name="Salanoubat M."/>
            <person name="Quetier F."/>
            <person name="Yu Y."/>
            <person name="Kim H.R."/>
            <person name="Rambo T."/>
            <person name="Currie J."/>
            <person name="Collura K."/>
            <person name="Luo M."/>
            <person name="Yang T."/>
            <person name="Ammiraju J.S.S."/>
            <person name="Engler F."/>
            <person name="Soderlund C."/>
            <person name="Wing R.A."/>
            <person name="Palmer L.E."/>
            <person name="de la Bastide M."/>
            <person name="Spiegel L."/>
            <person name="Nascimento L."/>
            <person name="Zutavern T."/>
            <person name="O'Shaughnessy A."/>
            <person name="Dike S."/>
            <person name="Dedhia N."/>
            <person name="Preston R."/>
            <person name="Balija V."/>
            <person name="McCombie W.R."/>
            <person name="Chow T."/>
            <person name="Chen H."/>
            <person name="Chung M."/>
            <person name="Chen C."/>
            <person name="Shaw J."/>
            <person name="Wu H."/>
            <person name="Hsiao K."/>
            <person name="Chao Y."/>
            <person name="Chu M."/>
            <person name="Cheng C."/>
            <person name="Hour A."/>
            <person name="Lee P."/>
            <person name="Lin S."/>
            <person name="Lin Y."/>
            <person name="Liou J."/>
            <person name="Liu S."/>
            <person name="Hsing Y."/>
            <person name="Raghuvanshi S."/>
            <person name="Mohanty A."/>
            <person name="Bharti A.K."/>
            <person name="Gaur A."/>
            <person name="Gupta V."/>
            <person name="Kumar D."/>
            <person name="Ravi V."/>
            <person name="Vij S."/>
            <person name="Kapur A."/>
            <person name="Khurana P."/>
            <person name="Khurana P."/>
            <person name="Khurana J.P."/>
            <person name="Tyagi A.K."/>
            <person name="Gaikwad K."/>
            <person name="Singh A."/>
            <person name="Dalal V."/>
            <person name="Srivastava S."/>
            <person name="Dixit A."/>
            <person name="Pal A.K."/>
            <person name="Ghazi I.A."/>
            <person name="Yadav M."/>
            <person name="Pandit A."/>
            <person name="Bhargava A."/>
            <person name="Sureshbabu K."/>
            <person name="Batra K."/>
            <person name="Sharma T.R."/>
            <person name="Mohapatra T."/>
            <person name="Singh N.K."/>
            <person name="Messing J."/>
            <person name="Nelson A.B."/>
            <person name="Fuks G."/>
            <person name="Kavchok S."/>
            <person name="Keizer G."/>
            <person name="Linton E."/>
            <person name="Llaca V."/>
            <person name="Song R."/>
            <person name="Tanyolac B."/>
            <person name="Young S."/>
            <person name="Ho-Il K."/>
            <person name="Hahn J.H."/>
            <person name="Sangsakoo G."/>
            <person name="Vanavichit A."/>
            <person name="de Mattos Luiz.A.T."/>
            <person name="Zimmer P.D."/>
            <person name="Malone G."/>
            <person name="Dellagostin O."/>
            <person name="de Oliveira A.C."/>
            <person name="Bevan M."/>
            <person name="Bancroft I."/>
            <person name="Minx P."/>
            <person name="Cordum H."/>
            <person name="Wilson R."/>
            <person name="Cheng Z."/>
            <person name="Jin W."/>
            <person name="Jiang J."/>
            <person name="Leong S.A."/>
            <person name="Iwama H."/>
            <person name="Gojobori T."/>
            <person name="Itoh T."/>
            <person name="Niimura Y."/>
            <person name="Fujii Y."/>
            <person name="Habara T."/>
            <person name="Sakai H."/>
            <person name="Sato Y."/>
            <person name="Wilson G."/>
            <person name="Kumar K."/>
            <person name="McCouch S."/>
            <person name="Juretic N."/>
            <person name="Hoen D."/>
            <person name="Wright S."/>
            <person name="Bruskiewich R."/>
            <person name="Bureau T."/>
            <person name="Miyao A."/>
            <person name="Hirochika H."/>
            <person name="Nishikawa T."/>
            <person name="Kadowaki K."/>
            <person name="Sugiura M."/>
            <person name="Burr B."/>
            <person name="Sasaki T."/>
        </authorList>
    </citation>
    <scope>NUCLEOTIDE SEQUENCE [LARGE SCALE GENOMIC DNA]</scope>
    <source>
        <strain evidence="4">cv. Nipponbare</strain>
    </source>
</reference>
<organism evidence="2 4">
    <name type="scientific">Oryza sativa subsp. japonica</name>
    <name type="common">Rice</name>
    <dbReference type="NCBI Taxonomy" id="39947"/>
    <lineage>
        <taxon>Eukaryota</taxon>
        <taxon>Viridiplantae</taxon>
        <taxon>Streptophyta</taxon>
        <taxon>Embryophyta</taxon>
        <taxon>Tracheophyta</taxon>
        <taxon>Spermatophyta</taxon>
        <taxon>Magnoliopsida</taxon>
        <taxon>Liliopsida</taxon>
        <taxon>Poales</taxon>
        <taxon>Poaceae</taxon>
        <taxon>BOP clade</taxon>
        <taxon>Oryzoideae</taxon>
        <taxon>Oryzeae</taxon>
        <taxon>Oryzinae</taxon>
        <taxon>Oryza</taxon>
        <taxon>Oryza sativa</taxon>
    </lineage>
</organism>
<accession>A3A6Y3</accession>
<sequence length="82" mass="9215">MAVQQEDHGSAGWCVDSNVRTDGGRSCDTVWTADSGIDGRWCRSPDEIQHRGAVRECDESVKVNCRLAPEKYRWGYARSPQD</sequence>
<name>A3A6Y3_ORYSJ</name>
<dbReference type="AlphaFoldDB" id="A3A6Y3"/>
<dbReference type="EMBL" id="CM000139">
    <property type="protein sequence ID" value="EAZ23072.1"/>
    <property type="molecule type" value="Genomic_DNA"/>
</dbReference>
<protein>
    <submittedName>
        <fullName evidence="2">Uncharacterized protein</fullName>
    </submittedName>
</protein>
<reference evidence="1" key="1">
    <citation type="submission" date="2001-09" db="EMBL/GenBank/DDBJ databases">
        <title>Oryza sativa nipponbare(GA3) genomic DNA, chromosome 2, BAC clone:OJ1089_A02.</title>
        <authorList>
            <person name="Sasaki T."/>
            <person name="Matsumoto T."/>
            <person name="Yamamoto K."/>
        </authorList>
    </citation>
    <scope>NUCLEOTIDE SEQUENCE</scope>
</reference>
<evidence type="ECO:0000313" key="3">
    <source>
        <dbReference type="EMBL" id="EAZ23072.1"/>
    </source>
</evidence>
<reference evidence="4" key="5">
    <citation type="journal article" date="2008" name="Nucleic Acids Res.">
        <title>The rice annotation project database (RAP-DB): 2008 update.</title>
        <authorList>
            <consortium name="The rice annotation project (RAP)"/>
        </authorList>
    </citation>
    <scope>GENOME REANNOTATION</scope>
    <source>
        <strain evidence="4">cv. Nipponbare</strain>
    </source>
</reference>
<evidence type="ECO:0000313" key="1">
    <source>
        <dbReference type="EMBL" id="BAD21698.1"/>
    </source>
</evidence>
<dbReference type="Proteomes" id="UP000007752">
    <property type="component" value="Chromosome 2"/>
</dbReference>
<evidence type="ECO:0000313" key="4">
    <source>
        <dbReference type="Proteomes" id="UP000000763"/>
    </source>
</evidence>
<gene>
    <name evidence="1" type="ORF">OJ1089_A02.14</name>
    <name evidence="3" type="ORF">OsJ_06766</name>
    <name evidence="2" type="ORF">P0036H07.40</name>
</gene>
<reference evidence="2" key="2">
    <citation type="submission" date="2002-03" db="EMBL/GenBank/DDBJ databases">
        <title>Oryza sativa nipponbare(GA3) genomic DNA, chromosome 2, PAC clone:P0036H07.</title>
        <authorList>
            <person name="Sasaki T."/>
            <person name="Matsumoto T."/>
            <person name="Yamamoto K."/>
        </authorList>
    </citation>
    <scope>NUCLEOTIDE SEQUENCE</scope>
</reference>
<proteinExistence type="predicted"/>
<dbReference type="EMBL" id="AP004998">
    <property type="protein sequence ID" value="BAD21968.1"/>
    <property type="molecule type" value="Genomic_DNA"/>
</dbReference>
<reference evidence="3" key="4">
    <citation type="journal article" date="2005" name="PLoS Biol.">
        <title>The genomes of Oryza sativa: a history of duplications.</title>
        <authorList>
            <person name="Yu J."/>
            <person name="Wang J."/>
            <person name="Lin W."/>
            <person name="Li S."/>
            <person name="Li H."/>
            <person name="Zhou J."/>
            <person name="Ni P."/>
            <person name="Dong W."/>
            <person name="Hu S."/>
            <person name="Zeng C."/>
            <person name="Zhang J."/>
            <person name="Zhang Y."/>
            <person name="Li R."/>
            <person name="Xu Z."/>
            <person name="Li S."/>
            <person name="Li X."/>
            <person name="Zheng H."/>
            <person name="Cong L."/>
            <person name="Lin L."/>
            <person name="Yin J."/>
            <person name="Geng J."/>
            <person name="Li G."/>
            <person name="Shi J."/>
            <person name="Liu J."/>
            <person name="Lv H."/>
            <person name="Li J."/>
            <person name="Wang J."/>
            <person name="Deng Y."/>
            <person name="Ran L."/>
            <person name="Shi X."/>
            <person name="Wang X."/>
            <person name="Wu Q."/>
            <person name="Li C."/>
            <person name="Ren X."/>
            <person name="Wang J."/>
            <person name="Wang X."/>
            <person name="Li D."/>
            <person name="Liu D."/>
            <person name="Zhang X."/>
            <person name="Ji Z."/>
            <person name="Zhao W."/>
            <person name="Sun Y."/>
            <person name="Zhang Z."/>
            <person name="Bao J."/>
            <person name="Han Y."/>
            <person name="Dong L."/>
            <person name="Ji J."/>
            <person name="Chen P."/>
            <person name="Wu S."/>
            <person name="Liu J."/>
            <person name="Xiao Y."/>
            <person name="Bu D."/>
            <person name="Tan J."/>
            <person name="Yang L."/>
            <person name="Ye C."/>
            <person name="Zhang J."/>
            <person name="Xu J."/>
            <person name="Zhou Y."/>
            <person name="Yu Y."/>
            <person name="Zhang B."/>
            <person name="Zhuang S."/>
            <person name="Wei H."/>
            <person name="Liu B."/>
            <person name="Lei M."/>
            <person name="Yu H."/>
            <person name="Li Y."/>
            <person name="Xu H."/>
            <person name="Wei S."/>
            <person name="He X."/>
            <person name="Fang L."/>
            <person name="Zhang Z."/>
            <person name="Zhang Y."/>
            <person name="Huang X."/>
            <person name="Su Z."/>
            <person name="Tong W."/>
            <person name="Li J."/>
            <person name="Tong Z."/>
            <person name="Li S."/>
            <person name="Ye J."/>
            <person name="Wang L."/>
            <person name="Fang L."/>
            <person name="Lei T."/>
            <person name="Chen C."/>
            <person name="Chen H."/>
            <person name="Xu Z."/>
            <person name="Li H."/>
            <person name="Huang H."/>
            <person name="Zhang F."/>
            <person name="Xu H."/>
            <person name="Li N."/>
            <person name="Zhao C."/>
            <person name="Li S."/>
            <person name="Dong L."/>
            <person name="Huang Y."/>
            <person name="Li L."/>
            <person name="Xi Y."/>
            <person name="Qi Q."/>
            <person name="Li W."/>
            <person name="Zhang B."/>
            <person name="Hu W."/>
            <person name="Zhang Y."/>
            <person name="Tian X."/>
            <person name="Jiao Y."/>
            <person name="Liang X."/>
            <person name="Jin J."/>
            <person name="Gao L."/>
            <person name="Zheng W."/>
            <person name="Hao B."/>
            <person name="Liu S."/>
            <person name="Wang W."/>
            <person name="Yuan L."/>
            <person name="Cao M."/>
            <person name="McDermott J."/>
            <person name="Samudrala R."/>
            <person name="Wang J."/>
            <person name="Wong G.K."/>
            <person name="Yang H."/>
        </authorList>
    </citation>
    <scope>NUCLEOTIDE SEQUENCE [LARGE SCALE GENOMIC DNA]</scope>
</reference>
<evidence type="ECO:0000313" key="2">
    <source>
        <dbReference type="EMBL" id="BAD21968.1"/>
    </source>
</evidence>
<dbReference type="EMBL" id="AP004132">
    <property type="protein sequence ID" value="BAD21698.1"/>
    <property type="molecule type" value="Genomic_DNA"/>
</dbReference>